<evidence type="ECO:0000256" key="1">
    <source>
        <dbReference type="SAM" id="Phobius"/>
    </source>
</evidence>
<evidence type="ECO:0000313" key="3">
    <source>
        <dbReference type="EMBL" id="KAJ3836125.1"/>
    </source>
</evidence>
<feature type="transmembrane region" description="Helical" evidence="1">
    <location>
        <begin position="101"/>
        <end position="121"/>
    </location>
</feature>
<gene>
    <name evidence="3" type="ORF">F5878DRAFT_626001</name>
</gene>
<protein>
    <recommendedName>
        <fullName evidence="2">DUF6534 domain-containing protein</fullName>
    </recommendedName>
</protein>
<comment type="caution">
    <text evidence="3">The sequence shown here is derived from an EMBL/GenBank/DDBJ whole genome shotgun (WGS) entry which is preliminary data.</text>
</comment>
<sequence length="327" mass="36104">MKLLPSISPVIMSSVPTFTETWGCQMIAYILNTGLFGIAALLVGQYFHSFSKKDSVLIKGTMGAIGLFATAQFVFITHQIYTDYVTRFSNIESLDDIVMSAPLQLLFIYLTAFTTQCFFASRIWAIAHLKQRFFWTAPVLLLALLQIGAGITQTVLVFKVGKYSILETTAKVTSLQSGATAVCDMLITFILCYILHDAKSGIRRTNTMINKMILFCISRGAVTSLAALLNLIFFVSKPGTFIFMIPLETSSQLYAISVATMLNTREALRANLHADITSLPSSHALSDIAPSRHSQSKQRGLNVQVHTDILTLHDKNYEHEPSLGETA</sequence>
<dbReference type="Pfam" id="PF20152">
    <property type="entry name" value="DUF6534"/>
    <property type="match status" value="1"/>
</dbReference>
<keyword evidence="1" id="KW-0472">Membrane</keyword>
<keyword evidence="1" id="KW-1133">Transmembrane helix</keyword>
<feature type="transmembrane region" description="Helical" evidence="1">
    <location>
        <begin position="216"/>
        <end position="235"/>
    </location>
</feature>
<reference evidence="3" key="1">
    <citation type="submission" date="2022-08" db="EMBL/GenBank/DDBJ databases">
        <authorList>
            <consortium name="DOE Joint Genome Institute"/>
            <person name="Min B."/>
            <person name="Riley R."/>
            <person name="Sierra-Patev S."/>
            <person name="Naranjo-Ortiz M."/>
            <person name="Looney B."/>
            <person name="Konkel Z."/>
            <person name="Slot J.C."/>
            <person name="Sakamoto Y."/>
            <person name="Steenwyk J.L."/>
            <person name="Rokas A."/>
            <person name="Carro J."/>
            <person name="Camarero S."/>
            <person name="Ferreira P."/>
            <person name="Molpeceres G."/>
            <person name="Ruiz-Duenas F.J."/>
            <person name="Serrano A."/>
            <person name="Henrissat B."/>
            <person name="Drula E."/>
            <person name="Hughes K.W."/>
            <person name="Mata J.L."/>
            <person name="Ishikawa N.K."/>
            <person name="Vargas-Isla R."/>
            <person name="Ushijima S."/>
            <person name="Smith C.A."/>
            <person name="Ahrendt S."/>
            <person name="Andreopoulos W."/>
            <person name="He G."/>
            <person name="Labutti K."/>
            <person name="Lipzen A."/>
            <person name="Ng V."/>
            <person name="Sandor L."/>
            <person name="Barry K."/>
            <person name="Martinez A.T."/>
            <person name="Xiao Y."/>
            <person name="Gibbons J.G."/>
            <person name="Terashima K."/>
            <person name="Hibbett D.S."/>
            <person name="Grigoriev I.V."/>
        </authorList>
    </citation>
    <scope>NUCLEOTIDE SEQUENCE</scope>
    <source>
        <strain evidence="3">TFB9207</strain>
    </source>
</reference>
<evidence type="ECO:0000313" key="4">
    <source>
        <dbReference type="Proteomes" id="UP001163846"/>
    </source>
</evidence>
<feature type="transmembrane region" description="Helical" evidence="1">
    <location>
        <begin position="133"/>
        <end position="158"/>
    </location>
</feature>
<keyword evidence="1" id="KW-0812">Transmembrane</keyword>
<proteinExistence type="predicted"/>
<name>A0AA38P4R4_9AGAR</name>
<dbReference type="EMBL" id="MU806347">
    <property type="protein sequence ID" value="KAJ3836125.1"/>
    <property type="molecule type" value="Genomic_DNA"/>
</dbReference>
<dbReference type="PANTHER" id="PTHR40465:SF1">
    <property type="entry name" value="DUF6534 DOMAIN-CONTAINING PROTEIN"/>
    <property type="match status" value="1"/>
</dbReference>
<feature type="transmembrane region" description="Helical" evidence="1">
    <location>
        <begin position="26"/>
        <end position="44"/>
    </location>
</feature>
<feature type="transmembrane region" description="Helical" evidence="1">
    <location>
        <begin position="56"/>
        <end position="81"/>
    </location>
</feature>
<evidence type="ECO:0000259" key="2">
    <source>
        <dbReference type="Pfam" id="PF20152"/>
    </source>
</evidence>
<dbReference type="Proteomes" id="UP001163846">
    <property type="component" value="Unassembled WGS sequence"/>
</dbReference>
<accession>A0AA38P4R4</accession>
<feature type="transmembrane region" description="Helical" evidence="1">
    <location>
        <begin position="178"/>
        <end position="195"/>
    </location>
</feature>
<dbReference type="AlphaFoldDB" id="A0AA38P4R4"/>
<dbReference type="PANTHER" id="PTHR40465">
    <property type="entry name" value="CHROMOSOME 1, WHOLE GENOME SHOTGUN SEQUENCE"/>
    <property type="match status" value="1"/>
</dbReference>
<dbReference type="InterPro" id="IPR045339">
    <property type="entry name" value="DUF6534"/>
</dbReference>
<feature type="domain" description="DUF6534" evidence="2">
    <location>
        <begin position="180"/>
        <end position="266"/>
    </location>
</feature>
<organism evidence="3 4">
    <name type="scientific">Lentinula raphanica</name>
    <dbReference type="NCBI Taxonomy" id="153919"/>
    <lineage>
        <taxon>Eukaryota</taxon>
        <taxon>Fungi</taxon>
        <taxon>Dikarya</taxon>
        <taxon>Basidiomycota</taxon>
        <taxon>Agaricomycotina</taxon>
        <taxon>Agaricomycetes</taxon>
        <taxon>Agaricomycetidae</taxon>
        <taxon>Agaricales</taxon>
        <taxon>Marasmiineae</taxon>
        <taxon>Omphalotaceae</taxon>
        <taxon>Lentinula</taxon>
    </lineage>
</organism>
<keyword evidence="4" id="KW-1185">Reference proteome</keyword>